<name>A0A6V6Z6N7_9FLAO</name>
<dbReference type="CDD" id="cd00082">
    <property type="entry name" value="HisKA"/>
    <property type="match status" value="1"/>
</dbReference>
<evidence type="ECO:0000256" key="4">
    <source>
        <dbReference type="ARBA" id="ARBA00022679"/>
    </source>
</evidence>
<dbReference type="PANTHER" id="PTHR42878">
    <property type="entry name" value="TWO-COMPONENT HISTIDINE KINASE"/>
    <property type="match status" value="1"/>
</dbReference>
<dbReference type="EC" id="2.7.13.3" evidence="2"/>
<dbReference type="SMART" id="SM00388">
    <property type="entry name" value="HisKA"/>
    <property type="match status" value="1"/>
</dbReference>
<keyword evidence="4" id="KW-0808">Transferase</keyword>
<feature type="coiled-coil region" evidence="6">
    <location>
        <begin position="52"/>
        <end position="135"/>
    </location>
</feature>
<dbReference type="SUPFAM" id="SSF47384">
    <property type="entry name" value="Homodimeric domain of signal transducing histidine kinase"/>
    <property type="match status" value="1"/>
</dbReference>
<gene>
    <name evidence="8" type="ORF">FLAT13_03773</name>
</gene>
<dbReference type="SUPFAM" id="SSF55874">
    <property type="entry name" value="ATPase domain of HSP90 chaperone/DNA topoisomerase II/histidine kinase"/>
    <property type="match status" value="1"/>
</dbReference>
<keyword evidence="3" id="KW-0597">Phosphoprotein</keyword>
<sequence>MNLNSLLKRQIAKHLGGAIPDGFESFLNAVNNSYINFDEQIALLQRAMKFSSDELFEANEKLREEARNLKEVNNNLEFILSSMNLDVNNYSSEKVSATEYIKLQSEEIIKINEQREKLLRNLELQNQELNDYAHAVSHDLKAPLRSINTLIEWFITDNKDKLSSDNLDSLNLILLSVEKMDLLIKGILDYSSIDKLQSENRIVDFNVLLDEIIRTTLLPVNYEIKLHNELPKIYGNYYRFKQLFENLINNSIKYNDKETGIIEIGYNINKDNLPEFYVKDNGIGIDKAYVDKIFNIFTKLDSSGNSSGIGLSIVKKIIQYYNGEIWVESVLGDGATFFFTLNINEPAQT</sequence>
<comment type="caution">
    <text evidence="8">The sequence shown here is derived from an EMBL/GenBank/DDBJ whole genome shotgun (WGS) entry which is preliminary data.</text>
</comment>
<dbReference type="Proteomes" id="UP000530060">
    <property type="component" value="Unassembled WGS sequence"/>
</dbReference>
<dbReference type="GO" id="GO:0007234">
    <property type="term" value="P:osmosensory signaling via phosphorelay pathway"/>
    <property type="evidence" value="ECO:0007669"/>
    <property type="project" value="TreeGrafter"/>
</dbReference>
<evidence type="ECO:0000256" key="6">
    <source>
        <dbReference type="SAM" id="Coils"/>
    </source>
</evidence>
<dbReference type="InterPro" id="IPR036890">
    <property type="entry name" value="HATPase_C_sf"/>
</dbReference>
<dbReference type="EMBL" id="CAIJDP010000082">
    <property type="protein sequence ID" value="CAD0007305.1"/>
    <property type="molecule type" value="Genomic_DNA"/>
</dbReference>
<dbReference type="Pfam" id="PF02518">
    <property type="entry name" value="HATPase_c"/>
    <property type="match status" value="1"/>
</dbReference>
<dbReference type="GO" id="GO:0000155">
    <property type="term" value="F:phosphorelay sensor kinase activity"/>
    <property type="evidence" value="ECO:0007669"/>
    <property type="project" value="InterPro"/>
</dbReference>
<dbReference type="Pfam" id="PF00512">
    <property type="entry name" value="HisKA"/>
    <property type="match status" value="1"/>
</dbReference>
<dbReference type="GO" id="GO:0030295">
    <property type="term" value="F:protein kinase activator activity"/>
    <property type="evidence" value="ECO:0007669"/>
    <property type="project" value="TreeGrafter"/>
</dbReference>
<dbReference type="PRINTS" id="PR00344">
    <property type="entry name" value="BCTRLSENSOR"/>
</dbReference>
<dbReference type="InterPro" id="IPR003661">
    <property type="entry name" value="HisK_dim/P_dom"/>
</dbReference>
<proteinExistence type="predicted"/>
<dbReference type="AlphaFoldDB" id="A0A6V6Z6N7"/>
<keyword evidence="9" id="KW-1185">Reference proteome</keyword>
<dbReference type="GO" id="GO:0000156">
    <property type="term" value="F:phosphorelay response regulator activity"/>
    <property type="evidence" value="ECO:0007669"/>
    <property type="project" value="TreeGrafter"/>
</dbReference>
<dbReference type="Gene3D" id="1.10.287.130">
    <property type="match status" value="1"/>
</dbReference>
<comment type="catalytic activity">
    <reaction evidence="1">
        <text>ATP + protein L-histidine = ADP + protein N-phospho-L-histidine.</text>
        <dbReference type="EC" id="2.7.13.3"/>
    </reaction>
</comment>
<dbReference type="InterPro" id="IPR003594">
    <property type="entry name" value="HATPase_dom"/>
</dbReference>
<dbReference type="InterPro" id="IPR036097">
    <property type="entry name" value="HisK_dim/P_sf"/>
</dbReference>
<organism evidence="8 9">
    <name type="scientific">Flavobacterium salmonis</name>
    <dbReference type="NCBI Taxonomy" id="2654844"/>
    <lineage>
        <taxon>Bacteria</taxon>
        <taxon>Pseudomonadati</taxon>
        <taxon>Bacteroidota</taxon>
        <taxon>Flavobacteriia</taxon>
        <taxon>Flavobacteriales</taxon>
        <taxon>Flavobacteriaceae</taxon>
        <taxon>Flavobacterium</taxon>
    </lineage>
</organism>
<protein>
    <recommendedName>
        <fullName evidence="2">histidine kinase</fullName>
        <ecNumber evidence="2">2.7.13.3</ecNumber>
    </recommendedName>
</protein>
<keyword evidence="6" id="KW-0175">Coiled coil</keyword>
<dbReference type="RefSeq" id="WP_180909986.1">
    <property type="nucleotide sequence ID" value="NZ_CAIJDP010000082.1"/>
</dbReference>
<dbReference type="InterPro" id="IPR050351">
    <property type="entry name" value="BphY/WalK/GraS-like"/>
</dbReference>
<evidence type="ECO:0000313" key="8">
    <source>
        <dbReference type="EMBL" id="CAD0007305.1"/>
    </source>
</evidence>
<evidence type="ECO:0000256" key="2">
    <source>
        <dbReference type="ARBA" id="ARBA00012438"/>
    </source>
</evidence>
<dbReference type="InterPro" id="IPR004358">
    <property type="entry name" value="Sig_transdc_His_kin-like_C"/>
</dbReference>
<evidence type="ECO:0000313" key="9">
    <source>
        <dbReference type="Proteomes" id="UP000530060"/>
    </source>
</evidence>
<evidence type="ECO:0000256" key="1">
    <source>
        <dbReference type="ARBA" id="ARBA00000085"/>
    </source>
</evidence>
<evidence type="ECO:0000259" key="7">
    <source>
        <dbReference type="PROSITE" id="PS50109"/>
    </source>
</evidence>
<reference evidence="8 9" key="1">
    <citation type="submission" date="2020-06" db="EMBL/GenBank/DDBJ databases">
        <authorList>
            <person name="Criscuolo A."/>
        </authorList>
    </citation>
    <scope>NUCLEOTIDE SEQUENCE [LARGE SCALE GENOMIC DNA]</scope>
    <source>
        <strain evidence="9">CIP 111411</strain>
    </source>
</reference>
<dbReference type="Gene3D" id="3.30.565.10">
    <property type="entry name" value="Histidine kinase-like ATPase, C-terminal domain"/>
    <property type="match status" value="1"/>
</dbReference>
<accession>A0A6V6Z6N7</accession>
<keyword evidence="5 8" id="KW-0418">Kinase</keyword>
<dbReference type="InterPro" id="IPR005467">
    <property type="entry name" value="His_kinase_dom"/>
</dbReference>
<evidence type="ECO:0000256" key="5">
    <source>
        <dbReference type="ARBA" id="ARBA00022777"/>
    </source>
</evidence>
<dbReference type="PROSITE" id="PS50109">
    <property type="entry name" value="HIS_KIN"/>
    <property type="match status" value="1"/>
</dbReference>
<evidence type="ECO:0000256" key="3">
    <source>
        <dbReference type="ARBA" id="ARBA00022553"/>
    </source>
</evidence>
<feature type="domain" description="Histidine kinase" evidence="7">
    <location>
        <begin position="135"/>
        <end position="345"/>
    </location>
</feature>
<dbReference type="SMART" id="SM00387">
    <property type="entry name" value="HATPase_c"/>
    <property type="match status" value="1"/>
</dbReference>
<dbReference type="PANTHER" id="PTHR42878:SF15">
    <property type="entry name" value="BACTERIOPHYTOCHROME"/>
    <property type="match status" value="1"/>
</dbReference>